<dbReference type="SMART" id="SM00345">
    <property type="entry name" value="HTH_GNTR"/>
    <property type="match status" value="1"/>
</dbReference>
<dbReference type="Gene3D" id="3.40.1410.10">
    <property type="entry name" value="Chorismate lyase-like"/>
    <property type="match status" value="1"/>
</dbReference>
<dbReference type="KEGG" id="mlir:LPB04_05545"/>
<name>A0A7L9U6S3_9BURK</name>
<dbReference type="InterPro" id="IPR036388">
    <property type="entry name" value="WH-like_DNA-bd_sf"/>
</dbReference>
<dbReference type="PROSITE" id="PS50949">
    <property type="entry name" value="HTH_GNTR"/>
    <property type="match status" value="1"/>
</dbReference>
<evidence type="ECO:0000313" key="5">
    <source>
        <dbReference type="EMBL" id="QOL50751.1"/>
    </source>
</evidence>
<dbReference type="GO" id="GO:0003677">
    <property type="term" value="F:DNA binding"/>
    <property type="evidence" value="ECO:0007669"/>
    <property type="project" value="UniProtKB-KW"/>
</dbReference>
<evidence type="ECO:0000259" key="4">
    <source>
        <dbReference type="PROSITE" id="PS50949"/>
    </source>
</evidence>
<proteinExistence type="predicted"/>
<dbReference type="InterPro" id="IPR036390">
    <property type="entry name" value="WH_DNA-bd_sf"/>
</dbReference>
<dbReference type="InterPro" id="IPR028978">
    <property type="entry name" value="Chorismate_lyase_/UTRA_dom_sf"/>
</dbReference>
<dbReference type="InterPro" id="IPR011663">
    <property type="entry name" value="UTRA"/>
</dbReference>
<dbReference type="EMBL" id="CP062941">
    <property type="protein sequence ID" value="QOL50751.1"/>
    <property type="molecule type" value="Genomic_DNA"/>
</dbReference>
<dbReference type="Gene3D" id="1.10.10.10">
    <property type="entry name" value="Winged helix-like DNA-binding domain superfamily/Winged helix DNA-binding domain"/>
    <property type="match status" value="1"/>
</dbReference>
<dbReference type="SUPFAM" id="SSF46785">
    <property type="entry name" value="Winged helix' DNA-binding domain"/>
    <property type="match status" value="1"/>
</dbReference>
<gene>
    <name evidence="5" type="ORF">LPB04_05545</name>
</gene>
<dbReference type="Pfam" id="PF07702">
    <property type="entry name" value="UTRA"/>
    <property type="match status" value="1"/>
</dbReference>
<dbReference type="Proteomes" id="UP000593875">
    <property type="component" value="Chromosome"/>
</dbReference>
<sequence>MNQAIIDFKIDLNDNSPLYMQLARKLTRDVREGRYQADQALPSERTLSEQQGVSRVTARKAIDQLVEQGLVVRRRGSGNYIAPRIEQPLSNLSSFSEQLQQRGYTPNSRWLRREVVAADADEQLALGLSPGARVARLERLRLADEVVMAYETSVIPAQVLPDPQAVEYSLYAHLERSGQMPVRALQHIRAMNAPAELAHQLDVPEGQAVLFITRVGYLESGVAVELTHSYCRSDYYDFVAELRRAPA</sequence>
<evidence type="ECO:0000256" key="2">
    <source>
        <dbReference type="ARBA" id="ARBA00023125"/>
    </source>
</evidence>
<feature type="domain" description="HTH gntR-type" evidence="4">
    <location>
        <begin position="16"/>
        <end position="84"/>
    </location>
</feature>
<dbReference type="RefSeq" id="WP_193687738.1">
    <property type="nucleotide sequence ID" value="NZ_CP062941.1"/>
</dbReference>
<reference evidence="5 6" key="1">
    <citation type="submission" date="2020-10" db="EMBL/GenBank/DDBJ databases">
        <title>Genome sequencing of Massilia sp. LPB0304.</title>
        <authorList>
            <person name="Kim J."/>
        </authorList>
    </citation>
    <scope>NUCLEOTIDE SEQUENCE [LARGE SCALE GENOMIC DNA]</scope>
    <source>
        <strain evidence="5 6">LPB0304</strain>
    </source>
</reference>
<dbReference type="InterPro" id="IPR050679">
    <property type="entry name" value="Bact_HTH_transcr_reg"/>
</dbReference>
<evidence type="ECO:0000313" key="6">
    <source>
        <dbReference type="Proteomes" id="UP000593875"/>
    </source>
</evidence>
<dbReference type="GO" id="GO:0045892">
    <property type="term" value="P:negative regulation of DNA-templated transcription"/>
    <property type="evidence" value="ECO:0007669"/>
    <property type="project" value="TreeGrafter"/>
</dbReference>
<keyword evidence="2" id="KW-0238">DNA-binding</keyword>
<organism evidence="5 6">
    <name type="scientific">Massilia litorea</name>
    <dbReference type="NCBI Taxonomy" id="2769491"/>
    <lineage>
        <taxon>Bacteria</taxon>
        <taxon>Pseudomonadati</taxon>
        <taxon>Pseudomonadota</taxon>
        <taxon>Betaproteobacteria</taxon>
        <taxon>Burkholderiales</taxon>
        <taxon>Oxalobacteraceae</taxon>
        <taxon>Telluria group</taxon>
        <taxon>Massilia</taxon>
    </lineage>
</organism>
<evidence type="ECO:0000256" key="1">
    <source>
        <dbReference type="ARBA" id="ARBA00023015"/>
    </source>
</evidence>
<keyword evidence="3" id="KW-0804">Transcription</keyword>
<dbReference type="CDD" id="cd07377">
    <property type="entry name" value="WHTH_GntR"/>
    <property type="match status" value="1"/>
</dbReference>
<protein>
    <submittedName>
        <fullName evidence="5">GntR family transcriptional regulator</fullName>
    </submittedName>
</protein>
<dbReference type="AlphaFoldDB" id="A0A7L9U6S3"/>
<dbReference type="PANTHER" id="PTHR44846">
    <property type="entry name" value="MANNOSYL-D-GLYCERATE TRANSPORT/METABOLISM SYSTEM REPRESSOR MNGR-RELATED"/>
    <property type="match status" value="1"/>
</dbReference>
<keyword evidence="1" id="KW-0805">Transcription regulation</keyword>
<accession>A0A7L9U6S3</accession>
<dbReference type="InterPro" id="IPR000524">
    <property type="entry name" value="Tscrpt_reg_HTH_GntR"/>
</dbReference>
<dbReference type="Pfam" id="PF00392">
    <property type="entry name" value="GntR"/>
    <property type="match status" value="1"/>
</dbReference>
<dbReference type="PANTHER" id="PTHR44846:SF1">
    <property type="entry name" value="MANNOSYL-D-GLYCERATE TRANSPORT_METABOLISM SYSTEM REPRESSOR MNGR-RELATED"/>
    <property type="match status" value="1"/>
</dbReference>
<dbReference type="SUPFAM" id="SSF64288">
    <property type="entry name" value="Chorismate lyase-like"/>
    <property type="match status" value="1"/>
</dbReference>
<dbReference type="PRINTS" id="PR00035">
    <property type="entry name" value="HTHGNTR"/>
</dbReference>
<dbReference type="SMART" id="SM00866">
    <property type="entry name" value="UTRA"/>
    <property type="match status" value="1"/>
</dbReference>
<evidence type="ECO:0000256" key="3">
    <source>
        <dbReference type="ARBA" id="ARBA00023163"/>
    </source>
</evidence>
<dbReference type="GO" id="GO:0003700">
    <property type="term" value="F:DNA-binding transcription factor activity"/>
    <property type="evidence" value="ECO:0007669"/>
    <property type="project" value="InterPro"/>
</dbReference>
<keyword evidence="6" id="KW-1185">Reference proteome</keyword>